<organism evidence="2 3">
    <name type="scientific">Novosphingobium aureum</name>
    <dbReference type="NCBI Taxonomy" id="2792964"/>
    <lineage>
        <taxon>Bacteria</taxon>
        <taxon>Pseudomonadati</taxon>
        <taxon>Pseudomonadota</taxon>
        <taxon>Alphaproteobacteria</taxon>
        <taxon>Sphingomonadales</taxon>
        <taxon>Sphingomonadaceae</taxon>
        <taxon>Novosphingobium</taxon>
    </lineage>
</organism>
<dbReference type="EMBL" id="JADZGI010000004">
    <property type="protein sequence ID" value="MBH0114707.1"/>
    <property type="molecule type" value="Genomic_DNA"/>
</dbReference>
<proteinExistence type="predicted"/>
<dbReference type="AlphaFoldDB" id="A0A931HF78"/>
<evidence type="ECO:0000313" key="2">
    <source>
        <dbReference type="EMBL" id="MBH0114707.1"/>
    </source>
</evidence>
<dbReference type="PROSITE" id="PS01124">
    <property type="entry name" value="HTH_ARAC_FAMILY_2"/>
    <property type="match status" value="1"/>
</dbReference>
<dbReference type="Pfam" id="PF12833">
    <property type="entry name" value="HTH_18"/>
    <property type="match status" value="1"/>
</dbReference>
<name>A0A931HF78_9SPHN</name>
<feature type="domain" description="HTH araC/xylS-type" evidence="1">
    <location>
        <begin position="182"/>
        <end position="282"/>
    </location>
</feature>
<dbReference type="RefSeq" id="WP_197166419.1">
    <property type="nucleotide sequence ID" value="NZ_JADZGI010000004.1"/>
</dbReference>
<sequence length="314" mass="35077">MQLKQPPGFDPELSTDGQVSRLGQPLCFNCAPSEDLAPWIARLYVAKVRSKSAPRVSCGILSDTANIRIQIEGSWTATNPAGPFVPSSPIMFLGPNSRRIAVEATTTFVATGLGFRPGACHALQGPVLRDMIDTGVPGEALGMDVPSILERFTPGAEPLEWTAVLEGIIRRRVEMFDGALPDPVTSQFELQCYEDPTITVAEAARRCGAERRRFERIIQRDFGMSPKQVLRRARALDMASHLRRVCDEEEAEEFVLRYYDESHLIHEFVEFFGMSPRQFAEAPQPMMTAALESRQARRLALLERVEPEGAYPWR</sequence>
<gene>
    <name evidence="2" type="ORF">I5E68_17295</name>
</gene>
<keyword evidence="3" id="KW-1185">Reference proteome</keyword>
<protein>
    <submittedName>
        <fullName evidence="2">Helix-turn-helix transcriptional regulator</fullName>
    </submittedName>
</protein>
<dbReference type="Gene3D" id="1.10.10.60">
    <property type="entry name" value="Homeodomain-like"/>
    <property type="match status" value="1"/>
</dbReference>
<comment type="caution">
    <text evidence="2">The sequence shown here is derived from an EMBL/GenBank/DDBJ whole genome shotgun (WGS) entry which is preliminary data.</text>
</comment>
<dbReference type="InterPro" id="IPR018060">
    <property type="entry name" value="HTH_AraC"/>
</dbReference>
<accession>A0A931HF78</accession>
<evidence type="ECO:0000313" key="3">
    <source>
        <dbReference type="Proteomes" id="UP000617634"/>
    </source>
</evidence>
<dbReference type="GO" id="GO:0003700">
    <property type="term" value="F:DNA-binding transcription factor activity"/>
    <property type="evidence" value="ECO:0007669"/>
    <property type="project" value="InterPro"/>
</dbReference>
<dbReference type="GO" id="GO:0043565">
    <property type="term" value="F:sequence-specific DNA binding"/>
    <property type="evidence" value="ECO:0007669"/>
    <property type="project" value="InterPro"/>
</dbReference>
<dbReference type="Proteomes" id="UP000617634">
    <property type="component" value="Unassembled WGS sequence"/>
</dbReference>
<reference evidence="2" key="1">
    <citation type="submission" date="2020-11" db="EMBL/GenBank/DDBJ databases">
        <title>Novosphingobium aureum sp. nov., a marine bacterium isolated from sediment of a salt flat.</title>
        <authorList>
            <person name="Yoo Y."/>
            <person name="Kim J.-J."/>
        </authorList>
    </citation>
    <scope>NUCLEOTIDE SEQUENCE</scope>
    <source>
        <strain evidence="2">YJ-S2-02</strain>
    </source>
</reference>
<dbReference type="SMART" id="SM00342">
    <property type="entry name" value="HTH_ARAC"/>
    <property type="match status" value="1"/>
</dbReference>
<evidence type="ECO:0000259" key="1">
    <source>
        <dbReference type="PROSITE" id="PS01124"/>
    </source>
</evidence>